<keyword evidence="2" id="KW-0808">Transferase</keyword>
<dbReference type="SUPFAM" id="SSF55729">
    <property type="entry name" value="Acyl-CoA N-acyltransferases (Nat)"/>
    <property type="match status" value="1"/>
</dbReference>
<comment type="caution">
    <text evidence="4">The sequence shown here is derived from an EMBL/GenBank/DDBJ whole genome shotgun (WGS) entry which is preliminary data.</text>
</comment>
<dbReference type="PANTHER" id="PTHR13693">
    <property type="entry name" value="CLASS II AMINOTRANSFERASE/8-AMINO-7-OXONONANOATE SYNTHASE"/>
    <property type="match status" value="1"/>
</dbReference>
<dbReference type="Gene3D" id="3.40.630.30">
    <property type="match status" value="1"/>
</dbReference>
<organism evidence="4 5">
    <name type="scientific">Mesonia algae</name>
    <dbReference type="NCBI Taxonomy" id="213248"/>
    <lineage>
        <taxon>Bacteria</taxon>
        <taxon>Pseudomonadati</taxon>
        <taxon>Bacteroidota</taxon>
        <taxon>Flavobacteriia</taxon>
        <taxon>Flavobacteriales</taxon>
        <taxon>Flavobacteriaceae</taxon>
        <taxon>Mesonia</taxon>
    </lineage>
</organism>
<dbReference type="Proteomes" id="UP000249542">
    <property type="component" value="Unassembled WGS sequence"/>
</dbReference>
<dbReference type="InterPro" id="IPR004839">
    <property type="entry name" value="Aminotransferase_I/II_large"/>
</dbReference>
<evidence type="ECO:0000313" key="5">
    <source>
        <dbReference type="Proteomes" id="UP000249542"/>
    </source>
</evidence>
<dbReference type="PANTHER" id="PTHR13693:SF3">
    <property type="entry name" value="LD36009P"/>
    <property type="match status" value="1"/>
</dbReference>
<accession>A0A2W7ICG7</accession>
<reference evidence="4 5" key="1">
    <citation type="submission" date="2018-06" db="EMBL/GenBank/DDBJ databases">
        <title>Genomic Encyclopedia of Archaeal and Bacterial Type Strains, Phase II (KMG-II): from individual species to whole genera.</title>
        <authorList>
            <person name="Goeker M."/>
        </authorList>
    </citation>
    <scope>NUCLEOTIDE SEQUENCE [LARGE SCALE GENOMIC DNA]</scope>
    <source>
        <strain evidence="4 5">DSM 15361</strain>
    </source>
</reference>
<dbReference type="SUPFAM" id="SSF53383">
    <property type="entry name" value="PLP-dependent transferases"/>
    <property type="match status" value="1"/>
</dbReference>
<dbReference type="GO" id="GO:0016740">
    <property type="term" value="F:transferase activity"/>
    <property type="evidence" value="ECO:0007669"/>
    <property type="project" value="UniProtKB-KW"/>
</dbReference>
<sequence length="801" mass="92205">MAQVTHNHFLDTVDQVFNYAKAMKILHLNMEGDTFNGRTLQIDKKEVFHFGTTGYLGLEQDIRLKEAAKKAIDDFGTQFPLSKSYIAHPLYEKLEQLLHKLYGQPVVVAKNATLAHMAAIPVIAGDRDAILLDHQVHWSVQDAAKRLKLRGVKVELVRHNRLDLLEKKIQEISSTVDKIWYMADGVYSMYGDFSPVNDLLDLSKKYKQLCLYFDDVHGMSWSGKNGRGYVCEQIETIPPQVVVIGTLSKTFGANGSFIICGDEKMQQKIKTFGGPLTFSAQLDPASVGAAIASAKIHLSDEITTIQNELKERIDYFNGLLEEYQIPLVEKNESPVFFIATGIPETGYQLTRQLLDHGYYVNMGLFPAVPSTQTGLRITISRHNQKTDILQLTQTLAQLYPKVMEKTGNTLQRLSKAFKKDFSFQEETSEGLKYKLVEKSSIEQIDKKLWNTYFLGKGILDWEGFRFIENCFLDQVDKEHQWKFFYIQIFDLQENLLVMGVFTLCLWKDDLLAKPLVSKDIELKRKDNKYEFTSKVLSLGSLFSDGLPLYINKAIVKDHKVLNLFFRTIEDIASKNKASQIVLRDFNLSSPYDKVFQSQGFVPISMPEVCQIEEMDWNSLEGYLNTLSKRSKKHFEKDIAPFRSRVEVEILQQVTEEELDHFYELYKNVKDRNLGLNMFTYPKSVFQEMNRSKSWEFMSISIKNTPTKDSKAIGVMFCYKNGEITYVPSLIGLDYTYNQEYQTYRQLLFESIWRANKSGYQKIDFGVSANFEKRKLGARVIPKLAYIQSSSNFKMDYLEAQQ</sequence>
<keyword evidence="5" id="KW-1185">Reference proteome</keyword>
<protein>
    <submittedName>
        <fullName evidence="4">7-keto-8-aminopelargonate synthetase-like enzyme</fullName>
    </submittedName>
</protein>
<gene>
    <name evidence="4" type="ORF">LX95_01042</name>
</gene>
<dbReference type="InterPro" id="IPR015422">
    <property type="entry name" value="PyrdxlP-dep_Trfase_small"/>
</dbReference>
<evidence type="ECO:0000313" key="4">
    <source>
        <dbReference type="EMBL" id="PZW42725.1"/>
    </source>
</evidence>
<feature type="domain" description="Aminotransferase class I/classII large" evidence="3">
    <location>
        <begin position="46"/>
        <end position="385"/>
    </location>
</feature>
<dbReference type="Pfam" id="PF00155">
    <property type="entry name" value="Aminotran_1_2"/>
    <property type="match status" value="1"/>
</dbReference>
<dbReference type="AlphaFoldDB" id="A0A2W7ICG7"/>
<evidence type="ECO:0000256" key="2">
    <source>
        <dbReference type="ARBA" id="ARBA00022679"/>
    </source>
</evidence>
<evidence type="ECO:0000259" key="3">
    <source>
        <dbReference type="Pfam" id="PF00155"/>
    </source>
</evidence>
<proteinExistence type="predicted"/>
<name>A0A2W7ICG7_9FLAO</name>
<dbReference type="InterPro" id="IPR050087">
    <property type="entry name" value="AON_synthase_class-II"/>
</dbReference>
<dbReference type="GO" id="GO:0030170">
    <property type="term" value="F:pyridoxal phosphate binding"/>
    <property type="evidence" value="ECO:0007669"/>
    <property type="project" value="InterPro"/>
</dbReference>
<dbReference type="EMBL" id="QKYV01000002">
    <property type="protein sequence ID" value="PZW42725.1"/>
    <property type="molecule type" value="Genomic_DNA"/>
</dbReference>
<dbReference type="InterPro" id="IPR015424">
    <property type="entry name" value="PyrdxlP-dep_Trfase"/>
</dbReference>
<dbReference type="RefSeq" id="WP_111540367.1">
    <property type="nucleotide sequence ID" value="NZ_QKYV01000002.1"/>
</dbReference>
<comment type="cofactor">
    <cofactor evidence="1">
        <name>pyridoxal 5'-phosphate</name>
        <dbReference type="ChEBI" id="CHEBI:597326"/>
    </cofactor>
</comment>
<dbReference type="Gene3D" id="3.40.640.10">
    <property type="entry name" value="Type I PLP-dependent aspartate aminotransferase-like (Major domain)"/>
    <property type="match status" value="1"/>
</dbReference>
<dbReference type="Gene3D" id="3.90.1150.10">
    <property type="entry name" value="Aspartate Aminotransferase, domain 1"/>
    <property type="match status" value="1"/>
</dbReference>
<dbReference type="InterPro" id="IPR015421">
    <property type="entry name" value="PyrdxlP-dep_Trfase_major"/>
</dbReference>
<dbReference type="InterPro" id="IPR016181">
    <property type="entry name" value="Acyl_CoA_acyltransferase"/>
</dbReference>
<evidence type="ECO:0000256" key="1">
    <source>
        <dbReference type="ARBA" id="ARBA00001933"/>
    </source>
</evidence>